<protein>
    <submittedName>
        <fullName evidence="2">Uncharacterized protein</fullName>
    </submittedName>
</protein>
<feature type="region of interest" description="Disordered" evidence="1">
    <location>
        <begin position="174"/>
        <end position="227"/>
    </location>
</feature>
<accession>A0ABY4YSY4</accession>
<organism evidence="2 3">
    <name type="scientific">Ornithinimicrobium faecis</name>
    <dbReference type="NCBI Taxonomy" id="2934158"/>
    <lineage>
        <taxon>Bacteria</taxon>
        <taxon>Bacillati</taxon>
        <taxon>Actinomycetota</taxon>
        <taxon>Actinomycetes</taxon>
        <taxon>Micrococcales</taxon>
        <taxon>Ornithinimicrobiaceae</taxon>
        <taxon>Ornithinimicrobium</taxon>
    </lineage>
</organism>
<proteinExistence type="predicted"/>
<dbReference type="Proteomes" id="UP001056455">
    <property type="component" value="Chromosome"/>
</dbReference>
<evidence type="ECO:0000313" key="3">
    <source>
        <dbReference type="Proteomes" id="UP001056455"/>
    </source>
</evidence>
<feature type="compositionally biased region" description="Acidic residues" evidence="1">
    <location>
        <begin position="175"/>
        <end position="213"/>
    </location>
</feature>
<gene>
    <name evidence="2" type="ORF">NF556_20165</name>
</gene>
<name>A0ABY4YSY4_9MICO</name>
<keyword evidence="3" id="KW-1185">Reference proteome</keyword>
<reference evidence="2" key="1">
    <citation type="submission" date="2022-06" db="EMBL/GenBank/DDBJ databases">
        <title>Ornithinimicrobium HY1793.</title>
        <authorList>
            <person name="Huang Y."/>
        </authorList>
    </citation>
    <scope>NUCLEOTIDE SEQUENCE</scope>
    <source>
        <strain evidence="2">HY1793</strain>
    </source>
</reference>
<dbReference type="RefSeq" id="WP_252592974.1">
    <property type="nucleotide sequence ID" value="NZ_CP099489.1"/>
</dbReference>
<sequence length="301" mass="31126">MRGLWAGAVTAALLCAGCSGDDEPVEVTTTDSAGRTTVITQEATEEPTATEQDDIAPTTAAMVSTLLEGPGTSVEIDLPEGWTVQELGEAERTLPPDPTDQAPQQWCLVPPSAPPAIDGCSGVLVAVGPDWLPGHAGAAYSLRQVEGWRSTPGALACPVDEDGEPTDAAVVTATPDEEAADDEAADGEAGDEAANDDNAQDGMADDGLTDDGAEVTAPPPTPDDSEVDLLVTASEGMPLTSVESEVAGRTVTYETWRATCSLSEGVVISPQVWHDRDLNVLVRDYFGLPTTIAIVESLRAA</sequence>
<evidence type="ECO:0000313" key="2">
    <source>
        <dbReference type="EMBL" id="USQ79870.1"/>
    </source>
</evidence>
<dbReference type="EMBL" id="CP099489">
    <property type="protein sequence ID" value="USQ79870.1"/>
    <property type="molecule type" value="Genomic_DNA"/>
</dbReference>
<evidence type="ECO:0000256" key="1">
    <source>
        <dbReference type="SAM" id="MobiDB-lite"/>
    </source>
</evidence>